<dbReference type="Pfam" id="PF04324">
    <property type="entry name" value="Fer2_BFD"/>
    <property type="match status" value="1"/>
</dbReference>
<reference evidence="11 12" key="1">
    <citation type="submission" date="2016-08" db="EMBL/GenBank/DDBJ databases">
        <authorList>
            <person name="Seilhamer J.J."/>
        </authorList>
    </citation>
    <scope>NUCLEOTIDE SEQUENCE [LARGE SCALE GENOMIC DNA]</scope>
    <source>
        <strain evidence="11 12">PH27A</strain>
    </source>
</reference>
<proteinExistence type="inferred from homology"/>
<evidence type="ECO:0000256" key="6">
    <source>
        <dbReference type="ARBA" id="ARBA00023014"/>
    </source>
</evidence>
<sequence length="76" mass="8254">MVVCLCKGVSDRQIQQLVDAGARSLRDVRETTGLGTQCGKCACEARQLVRDALSEQAEAVQLFNPRQYEDGARAVA</sequence>
<name>A0A1E2V642_9GAMM</name>
<dbReference type="PANTHER" id="PTHR37424:SF1">
    <property type="entry name" value="BACTERIOFERRITIN-ASSOCIATED FERREDOXIN"/>
    <property type="match status" value="1"/>
</dbReference>
<evidence type="ECO:0000256" key="8">
    <source>
        <dbReference type="ARBA" id="ARBA00039386"/>
    </source>
</evidence>
<evidence type="ECO:0000313" key="11">
    <source>
        <dbReference type="EMBL" id="ODC02383.1"/>
    </source>
</evidence>
<dbReference type="Gene3D" id="1.10.10.1100">
    <property type="entry name" value="BFD-like [2Fe-2S]-binding domain"/>
    <property type="match status" value="1"/>
</dbReference>
<evidence type="ECO:0000256" key="4">
    <source>
        <dbReference type="ARBA" id="ARBA00022982"/>
    </source>
</evidence>
<dbReference type="GO" id="GO:0046872">
    <property type="term" value="F:metal ion binding"/>
    <property type="evidence" value="ECO:0007669"/>
    <property type="project" value="UniProtKB-KW"/>
</dbReference>
<evidence type="ECO:0000259" key="10">
    <source>
        <dbReference type="Pfam" id="PF04324"/>
    </source>
</evidence>
<keyword evidence="3" id="KW-0479">Metal-binding</keyword>
<dbReference type="GO" id="GO:0051537">
    <property type="term" value="F:2 iron, 2 sulfur cluster binding"/>
    <property type="evidence" value="ECO:0007669"/>
    <property type="project" value="UniProtKB-KW"/>
</dbReference>
<keyword evidence="6" id="KW-0411">Iron-sulfur</keyword>
<organism evidence="11 12">
    <name type="scientific">Terasakiispira papahanaumokuakeensis</name>
    <dbReference type="NCBI Taxonomy" id="197479"/>
    <lineage>
        <taxon>Bacteria</taxon>
        <taxon>Pseudomonadati</taxon>
        <taxon>Pseudomonadota</taxon>
        <taxon>Gammaproteobacteria</taxon>
        <taxon>Oceanospirillales</taxon>
        <taxon>Terasakiispira</taxon>
    </lineage>
</organism>
<comment type="cofactor">
    <cofactor evidence="7">
        <name>[2Fe-2S] cluster</name>
        <dbReference type="ChEBI" id="CHEBI:190135"/>
    </cofactor>
</comment>
<evidence type="ECO:0000256" key="7">
    <source>
        <dbReference type="ARBA" id="ARBA00034078"/>
    </source>
</evidence>
<dbReference type="EMBL" id="MDTQ01000001">
    <property type="protein sequence ID" value="ODC02383.1"/>
    <property type="molecule type" value="Genomic_DNA"/>
</dbReference>
<evidence type="ECO:0000256" key="3">
    <source>
        <dbReference type="ARBA" id="ARBA00022723"/>
    </source>
</evidence>
<comment type="similarity">
    <text evidence="9">Belongs to the Bfd family.</text>
</comment>
<dbReference type="STRING" id="197479.BFW38_01315"/>
<keyword evidence="2" id="KW-0001">2Fe-2S</keyword>
<accession>A0A1E2V642</accession>
<protein>
    <recommendedName>
        <fullName evidence="8">Bacterioferritin-associated ferredoxin</fullName>
    </recommendedName>
</protein>
<evidence type="ECO:0000313" key="12">
    <source>
        <dbReference type="Proteomes" id="UP000094291"/>
    </source>
</evidence>
<dbReference type="InterPro" id="IPR041854">
    <property type="entry name" value="BFD-like_2Fe2S-bd_dom_sf"/>
</dbReference>
<dbReference type="InterPro" id="IPR052371">
    <property type="entry name" value="BFD-associated_ferredoxin"/>
</dbReference>
<evidence type="ECO:0000256" key="2">
    <source>
        <dbReference type="ARBA" id="ARBA00022714"/>
    </source>
</evidence>
<dbReference type="Proteomes" id="UP000094291">
    <property type="component" value="Unassembled WGS sequence"/>
</dbReference>
<keyword evidence="4" id="KW-0249">Electron transport</keyword>
<gene>
    <name evidence="11" type="ORF">BFW38_01315</name>
</gene>
<keyword evidence="12" id="KW-1185">Reference proteome</keyword>
<dbReference type="AlphaFoldDB" id="A0A1E2V642"/>
<dbReference type="CDD" id="cd19945">
    <property type="entry name" value="Fer2_BFD"/>
    <property type="match status" value="1"/>
</dbReference>
<comment type="caution">
    <text evidence="11">The sequence shown here is derived from an EMBL/GenBank/DDBJ whole genome shotgun (WGS) entry which is preliminary data.</text>
</comment>
<dbReference type="RefSeq" id="WP_068996768.1">
    <property type="nucleotide sequence ID" value="NZ_MDTQ01000001.1"/>
</dbReference>
<keyword evidence="1" id="KW-0813">Transport</keyword>
<evidence type="ECO:0000256" key="1">
    <source>
        <dbReference type="ARBA" id="ARBA00022448"/>
    </source>
</evidence>
<dbReference type="PANTHER" id="PTHR37424">
    <property type="entry name" value="BACTERIOFERRITIN-ASSOCIATED FERREDOXIN"/>
    <property type="match status" value="1"/>
</dbReference>
<evidence type="ECO:0000256" key="5">
    <source>
        <dbReference type="ARBA" id="ARBA00023004"/>
    </source>
</evidence>
<dbReference type="InterPro" id="IPR007419">
    <property type="entry name" value="BFD-like_2Fe2S-bd_dom"/>
</dbReference>
<evidence type="ECO:0000256" key="9">
    <source>
        <dbReference type="ARBA" id="ARBA00046332"/>
    </source>
</evidence>
<keyword evidence="5" id="KW-0408">Iron</keyword>
<dbReference type="OrthoDB" id="9815350at2"/>
<feature type="domain" description="BFD-like [2Fe-2S]-binding" evidence="10">
    <location>
        <begin position="2"/>
        <end position="49"/>
    </location>
</feature>